<keyword evidence="4" id="KW-1185">Reference proteome</keyword>
<evidence type="ECO:0000256" key="1">
    <source>
        <dbReference type="SAM" id="MobiDB-lite"/>
    </source>
</evidence>
<feature type="compositionally biased region" description="Basic and acidic residues" evidence="1">
    <location>
        <begin position="39"/>
        <end position="48"/>
    </location>
</feature>
<dbReference type="Proteomes" id="UP001157938">
    <property type="component" value="Unassembled WGS sequence"/>
</dbReference>
<feature type="region of interest" description="Disordered" evidence="1">
    <location>
        <begin position="1"/>
        <end position="74"/>
    </location>
</feature>
<dbReference type="EMBL" id="CANTFK010000983">
    <property type="protein sequence ID" value="CAI5736936.1"/>
    <property type="molecule type" value="Genomic_DNA"/>
</dbReference>
<protein>
    <recommendedName>
        <fullName evidence="6">Transposase</fullName>
    </recommendedName>
</protein>
<name>A0AAV0UIV7_9STRA</name>
<gene>
    <name evidence="2" type="ORF">PFR001_LOCUS3563</name>
    <name evidence="3" type="ORF">PFR002_LOCUS8217</name>
</gene>
<feature type="compositionally biased region" description="Basic and acidic residues" evidence="1">
    <location>
        <begin position="56"/>
        <end position="68"/>
    </location>
</feature>
<organism evidence="3 5">
    <name type="scientific">Peronospora farinosa</name>
    <dbReference type="NCBI Taxonomy" id="134698"/>
    <lineage>
        <taxon>Eukaryota</taxon>
        <taxon>Sar</taxon>
        <taxon>Stramenopiles</taxon>
        <taxon>Oomycota</taxon>
        <taxon>Peronosporomycetes</taxon>
        <taxon>Peronosporales</taxon>
        <taxon>Peronosporaceae</taxon>
        <taxon>Peronospora</taxon>
    </lineage>
</organism>
<dbReference type="Proteomes" id="UP001159659">
    <property type="component" value="Unassembled WGS sequence"/>
</dbReference>
<dbReference type="EMBL" id="CAKLBC010000766">
    <property type="protein sequence ID" value="CAH0488056.1"/>
    <property type="molecule type" value="Genomic_DNA"/>
</dbReference>
<dbReference type="AlphaFoldDB" id="A0AAV0UIV7"/>
<accession>A0AAV0UIV7</accession>
<evidence type="ECO:0000313" key="5">
    <source>
        <dbReference type="Proteomes" id="UP001159659"/>
    </source>
</evidence>
<evidence type="ECO:0000313" key="4">
    <source>
        <dbReference type="Proteomes" id="UP001157938"/>
    </source>
</evidence>
<reference evidence="3" key="2">
    <citation type="submission" date="2022-12" db="EMBL/GenBank/DDBJ databases">
        <authorList>
            <person name="Webb A."/>
        </authorList>
    </citation>
    <scope>NUCLEOTIDE SEQUENCE</scope>
    <source>
        <strain evidence="3">Pf2</strain>
    </source>
</reference>
<reference evidence="2 4" key="1">
    <citation type="submission" date="2021-11" db="EMBL/GenBank/DDBJ databases">
        <authorList>
            <person name="Islam A."/>
            <person name="Islam S."/>
            <person name="Flora M.S."/>
            <person name="Rahman M."/>
            <person name="Ziaur R.M."/>
            <person name="Epstein J.H."/>
            <person name="Hassan M."/>
            <person name="Klassen M."/>
            <person name="Woodard K."/>
            <person name="Webb A."/>
            <person name="Webby R.J."/>
            <person name="El Zowalaty M.E."/>
        </authorList>
    </citation>
    <scope>NUCLEOTIDE SEQUENCE [LARGE SCALE GENOMIC DNA]</scope>
    <source>
        <strain evidence="2">Pf1</strain>
    </source>
</reference>
<comment type="caution">
    <text evidence="3">The sequence shown here is derived from an EMBL/GenBank/DDBJ whole genome shotgun (WGS) entry which is preliminary data.</text>
</comment>
<proteinExistence type="predicted"/>
<evidence type="ECO:0008006" key="6">
    <source>
        <dbReference type="Google" id="ProtNLM"/>
    </source>
</evidence>
<sequence length="109" mass="12372">MRQISFKQTGKRKTRPSNNVVRSVRRQAGLREANALDNLYDRHQKSRSEVLNYDDEEKKEGNSYHDDDSTPTANRCVSDNAVEAYDLANSSIDLTTLKPMRYVSASTSS</sequence>
<evidence type="ECO:0000313" key="3">
    <source>
        <dbReference type="EMBL" id="CAI5736936.1"/>
    </source>
</evidence>
<evidence type="ECO:0000313" key="2">
    <source>
        <dbReference type="EMBL" id="CAH0488056.1"/>
    </source>
</evidence>